<proteinExistence type="inferred from homology"/>
<reference evidence="5 6" key="1">
    <citation type="submission" date="2020-02" db="EMBL/GenBank/DDBJ databases">
        <authorList>
            <person name="Ma Q."/>
            <person name="Huang Y."/>
            <person name="Song X."/>
            <person name="Pei D."/>
        </authorList>
    </citation>
    <scope>NUCLEOTIDE SEQUENCE [LARGE SCALE GENOMIC DNA]</scope>
    <source>
        <strain evidence="5">Sxm20200214</strain>
        <tissue evidence="5">Leaf</tissue>
    </source>
</reference>
<evidence type="ECO:0000313" key="6">
    <source>
        <dbReference type="Proteomes" id="UP000886595"/>
    </source>
</evidence>
<feature type="region of interest" description="Disordered" evidence="4">
    <location>
        <begin position="20"/>
        <end position="51"/>
    </location>
</feature>
<dbReference type="PANTHER" id="PTHR35296">
    <property type="entry name" value="EXPRESSED PROTEIN"/>
    <property type="match status" value="1"/>
</dbReference>
<dbReference type="EMBL" id="JAAMPC010000004">
    <property type="protein sequence ID" value="KAG2317900.1"/>
    <property type="molecule type" value="Genomic_DNA"/>
</dbReference>
<dbReference type="PANTHER" id="PTHR35296:SF8">
    <property type="entry name" value="SMALL AUXIN-UP RNA-RELATED"/>
    <property type="match status" value="1"/>
</dbReference>
<dbReference type="InterPro" id="IPR003676">
    <property type="entry name" value="SAUR_fam"/>
</dbReference>
<evidence type="ECO:0000313" key="5">
    <source>
        <dbReference type="EMBL" id="KAG2317900.1"/>
    </source>
</evidence>
<evidence type="ECO:0000256" key="1">
    <source>
        <dbReference type="ARBA" id="ARBA00006974"/>
    </source>
</evidence>
<evidence type="ECO:0000256" key="3">
    <source>
        <dbReference type="ARBA" id="ARBA00022604"/>
    </source>
</evidence>
<protein>
    <submittedName>
        <fullName evidence="5">Uncharacterized protein</fullName>
    </submittedName>
</protein>
<dbReference type="Proteomes" id="UP000886595">
    <property type="component" value="Unassembled WGS sequence"/>
</dbReference>
<feature type="compositionally biased region" description="Basic and acidic residues" evidence="4">
    <location>
        <begin position="35"/>
        <end position="47"/>
    </location>
</feature>
<name>A0A8X7VVM7_BRACI</name>
<dbReference type="Pfam" id="PF02519">
    <property type="entry name" value="Auxin_inducible"/>
    <property type="match status" value="1"/>
</dbReference>
<dbReference type="GO" id="GO:0009733">
    <property type="term" value="P:response to auxin"/>
    <property type="evidence" value="ECO:0007669"/>
    <property type="project" value="InterPro"/>
</dbReference>
<comment type="caution">
    <text evidence="5">The sequence shown here is derived from an EMBL/GenBank/DDBJ whole genome shotgun (WGS) entry which is preliminary data.</text>
</comment>
<evidence type="ECO:0000256" key="4">
    <source>
        <dbReference type="SAM" id="MobiDB-lite"/>
    </source>
</evidence>
<evidence type="ECO:0000256" key="2">
    <source>
        <dbReference type="ARBA" id="ARBA00022473"/>
    </source>
</evidence>
<gene>
    <name evidence="5" type="ORF">Bca52824_021022</name>
</gene>
<keyword evidence="3" id="KW-0341">Growth regulation</keyword>
<dbReference type="OrthoDB" id="1924524at2759"/>
<comment type="similarity">
    <text evidence="1">Belongs to the ARG7 family.</text>
</comment>
<accession>A0A8X7VVM7</accession>
<feature type="compositionally biased region" description="Polar residues" evidence="4">
    <location>
        <begin position="20"/>
        <end position="33"/>
    </location>
</feature>
<keyword evidence="2" id="KW-0217">Developmental protein</keyword>
<dbReference type="AlphaFoldDB" id="A0A8X7VVM7"/>
<organism evidence="5 6">
    <name type="scientific">Brassica carinata</name>
    <name type="common">Ethiopian mustard</name>
    <name type="synonym">Abyssinian cabbage</name>
    <dbReference type="NCBI Taxonomy" id="52824"/>
    <lineage>
        <taxon>Eukaryota</taxon>
        <taxon>Viridiplantae</taxon>
        <taxon>Streptophyta</taxon>
        <taxon>Embryophyta</taxon>
        <taxon>Tracheophyta</taxon>
        <taxon>Spermatophyta</taxon>
        <taxon>Magnoliopsida</taxon>
        <taxon>eudicotyledons</taxon>
        <taxon>Gunneridae</taxon>
        <taxon>Pentapetalae</taxon>
        <taxon>rosids</taxon>
        <taxon>malvids</taxon>
        <taxon>Brassicales</taxon>
        <taxon>Brassicaceae</taxon>
        <taxon>Brassiceae</taxon>
        <taxon>Brassica</taxon>
    </lineage>
</organism>
<sequence length="143" mass="16558">MMKKMRLMMLLRRCKSVSTQLGRSNSYTSLRSQSARRDPQNHLHDVVDQSSPAPSLYQTVFVGRTKKPYLISKQHLKHPLLNALVEKQQRYEEEDDDSEDGSCIITVKCEVVLFDHLLWMLENGDQGHILESLDDFAHLYLSP</sequence>
<keyword evidence="6" id="KW-1185">Reference proteome</keyword>